<dbReference type="PROSITE" id="PS50893">
    <property type="entry name" value="ABC_TRANSPORTER_2"/>
    <property type="match status" value="2"/>
</dbReference>
<dbReference type="Gene3D" id="3.40.50.300">
    <property type="entry name" value="P-loop containing nucleotide triphosphate hydrolases"/>
    <property type="match status" value="2"/>
</dbReference>
<evidence type="ECO:0000259" key="10">
    <source>
        <dbReference type="PROSITE" id="PS50893"/>
    </source>
</evidence>
<keyword evidence="5" id="KW-0067">ATP-binding</keyword>
<dbReference type="GO" id="GO:0005643">
    <property type="term" value="C:nuclear pore"/>
    <property type="evidence" value="ECO:0007669"/>
    <property type="project" value="InterPro"/>
</dbReference>
<comment type="similarity">
    <text evidence="2">Belongs to the nucleoporin interacting component (NIC) family.</text>
</comment>
<organism evidence="11 12">
    <name type="scientific">Dentipellis fragilis</name>
    <dbReference type="NCBI Taxonomy" id="205917"/>
    <lineage>
        <taxon>Eukaryota</taxon>
        <taxon>Fungi</taxon>
        <taxon>Dikarya</taxon>
        <taxon>Basidiomycota</taxon>
        <taxon>Agaricomycotina</taxon>
        <taxon>Agaricomycetes</taxon>
        <taxon>Russulales</taxon>
        <taxon>Hericiaceae</taxon>
        <taxon>Dentipellis</taxon>
    </lineage>
</organism>
<dbReference type="GO" id="GO:0005524">
    <property type="term" value="F:ATP binding"/>
    <property type="evidence" value="ECO:0007669"/>
    <property type="project" value="UniProtKB-KW"/>
</dbReference>
<proteinExistence type="inferred from homology"/>
<dbReference type="Pfam" id="PF04097">
    <property type="entry name" value="Nic96"/>
    <property type="match status" value="1"/>
</dbReference>
<keyword evidence="4" id="KW-0547">Nucleotide-binding</keyword>
<feature type="region of interest" description="Disordered" evidence="9">
    <location>
        <begin position="721"/>
        <end position="769"/>
    </location>
</feature>
<evidence type="ECO:0000313" key="12">
    <source>
        <dbReference type="Proteomes" id="UP000298327"/>
    </source>
</evidence>
<dbReference type="STRING" id="205917.A0A4Y9YXS1"/>
<dbReference type="SUPFAM" id="SSF52540">
    <property type="entry name" value="P-loop containing nucleoside triphosphate hydrolases"/>
    <property type="match status" value="2"/>
</dbReference>
<feature type="domain" description="ABC transporter" evidence="10">
    <location>
        <begin position="1944"/>
        <end position="2216"/>
    </location>
</feature>
<dbReference type="Pfam" id="PF00005">
    <property type="entry name" value="ABC_tran"/>
    <property type="match status" value="2"/>
</dbReference>
<evidence type="ECO:0000256" key="6">
    <source>
        <dbReference type="ARBA" id="ARBA00022989"/>
    </source>
</evidence>
<keyword evidence="8" id="KW-0539">Nucleus</keyword>
<dbReference type="InterPro" id="IPR027417">
    <property type="entry name" value="P-loop_NTPase"/>
</dbReference>
<dbReference type="InterPro" id="IPR036640">
    <property type="entry name" value="ABC1_TM_sf"/>
</dbReference>
<gene>
    <name evidence="11" type="ORF">EVG20_g3962</name>
</gene>
<evidence type="ECO:0000313" key="11">
    <source>
        <dbReference type="EMBL" id="TFY67406.1"/>
    </source>
</evidence>
<feature type="region of interest" description="Disordered" evidence="9">
    <location>
        <begin position="1521"/>
        <end position="1540"/>
    </location>
</feature>
<evidence type="ECO:0000256" key="1">
    <source>
        <dbReference type="ARBA" id="ARBA00004259"/>
    </source>
</evidence>
<evidence type="ECO:0000256" key="4">
    <source>
        <dbReference type="ARBA" id="ARBA00022741"/>
    </source>
</evidence>
<evidence type="ECO:0000256" key="9">
    <source>
        <dbReference type="SAM" id="MobiDB-lite"/>
    </source>
</evidence>
<protein>
    <recommendedName>
        <fullName evidence="10">ABC transporter domain-containing protein</fullName>
    </recommendedName>
</protein>
<dbReference type="OrthoDB" id="1918363at2759"/>
<sequence>MQSKMMAYDRPVTELNAARLRGISFPIVHALLQASLSLVQDRAHPIPQLFNTLTKITGEPPALPPLEHAGAHILNTPLFERKHARAYLSDPDSREVADLRRQIASGARASLEEQYMDVIERTVQARPFEARLGGDPSFANKVRAFLLVRYYRGGEWQDRIELVASQPLWAKLFFLVRTGHAQEALVEALQYQQAIEHREDSFVSHFRAWLESPDRRLPKPHRDHIQSIYNAHMLHSATVDPFKLALYKLMGKLDHTRRTVPLVTNTAEDWLWFQLSMVDEEENGGLRALGEILLGYGERHFEGPPGKGGRTGLWPMVLLMSGQFERAVAALWDHPETEIEAVHMAIALAYHGLLRVPSRAETSDVTPLTLPPGQPPALSLSTLIWRYVRQFVKMDAKEALQYVYCVTLAADQPGVGQEQVENAWELVRRIIILANSGPAWDELVGGFRPDGSRFTGAIEQGAPLLKLQDARDFNAHILVRAAKHSEENDRVLEAIKLYNLAGDYPTVVSCLAQALGNTVSQPNGGGEKGKAVEQTAADIIRHYERTNRAVGKDREAVVRLLRIREAMNAKAEGKVDTALDIMESLDLIPLDGDVGKITRRTEEFKDLHEALQRNLQTYLPLAMDCIAAVYQKVKASSVPDATRQMTLTTLRCKSRSLIIFAGLLKYRLSPDVYSYLARLDVEIALMNSRSIEREHDAQALVHYYPISCFISPVATATPSVPPHLPITKTPPTTRRANLTDSSSRNHKPYTINPKGAHERPPSRSSQSEATRIKHYRIGVWDLYVPEEPYVSYLPSAWRVRLEEYATIVHDLPYLWRTIRDISKDGWHLLLTYALVVFLFSLAPALTLWYSGQMLNIVQDAVDHRKVDKQLLFRIAGGRVLCTVAQRLLIHVKTRISTQLNGHIKRYYSIHIFHSMARLDVPTYEDPVIARQLDAIVPSDRTSIAWSSVSTLFEIASTALRVFSQFVVLVGVLSEHRDGFVLALLSQCHHLVAWSEHTILPMNGVWAATTRSKKFLKMEGLKRIISDPRHRQELVAGSMDKYLTEQYRELVGKLGDRAGDFWSIYSTWSASRLSSLRDSLQEPLTELPQIVFTLRAVQYPASIPISLVSLNLIQQSSQTFVSTMSQFSSQAQSLSEQMANLRKLYEAANIPNKILDGRMPFPENSQTVHAGVSLEFRQVPFNASNREYALRDVSFRIEPGQLCVIVGANGSGKSTILKLVARLYDVNEGEILVDNKNIQLLKLEDLRRAMAILFQDYTHFPLSVRDNIALGDPENAHDDERIRSAARLGGAEELISRLPEGFDTYLERPVRDLYSGVPKASKTLFGKPVNFDILRAHMAAPDATKIGLSGGQLQRLAVARTFMRSSPYEVKVGLLLFDEPSASLDPTAEHDLFARLRELRGSKTMVFSTHRFGNLTRHADVIFYKRSLDADVERRTLEPGSAWAASVLWCTANRQSPVISHQPPATSYPTAVVISMLIPRTLRVLVLGIRGCRRVPGASFAPSSTRQIPPEVNTKCRNNRRHTTIHNSSMGPSGKETPVDEDRGRVRHHKFGIWDLYVQDEPQLTFLPNSWREQWDDYATAIENLPYLWRTIRDVSRTCGCWLLLHALGIVAQSLLPALSLWYSGQVLAVVQSAVDHRTVDKRLLLQSAGGHFLCDLASGLLSALLKTTSDRLDERILRHYDVYLFRAEARLDVPTHRDGVVQAQVDAASDPLPNSVAWQAIESCFHSVSVGLQTLSEVLVLLGVLWGQRDGMLLAVLILLTRYTPWIEPRSIIGSCKYWSATIRNKDFLKMKGLRLTISEYAYRQELVAGSLADHMTAQYREAADRVGDLAGTYWSAFSAARYPRLRRILEKPLYQMPQIAFALRAAQYPASIPVSLVSLNLIQNSTGTFIERISSLRYQAKSLSRHMSNLQKLYEVGNIPNQVPDGEKPFPEDAQTVHSGISIEFRNVSFKYPGTEDYALRDASFKLEPGQLCVVVGANGSGKSTILKLVARLHDATDGEIFIDGFNVKTLKLADLRRAMAILFQDYTHFPLSVRDNIAIGDPDATHNEDQIREAARLGGAEDVIDRLPDGFETYLERPISHLYSTHAPAGGAKPPTHDAIRTPRKIVLSGGEMQRLALSRTFMRFAVGSASTDIGLLMFDEPSASLDPTAEHELFARLRELRGQKTMVFSTHRFGNLTRHADVIVYMNDSRIIEVGTHSQLLTKGGEYARLWTLQAQSFL</sequence>
<reference evidence="11 12" key="1">
    <citation type="submission" date="2019-02" db="EMBL/GenBank/DDBJ databases">
        <title>Genome sequencing of the rare red list fungi Dentipellis fragilis.</title>
        <authorList>
            <person name="Buettner E."/>
            <person name="Kellner H."/>
        </authorList>
    </citation>
    <scope>NUCLEOTIDE SEQUENCE [LARGE SCALE GENOMIC DNA]</scope>
    <source>
        <strain evidence="11 12">DSM 105465</strain>
    </source>
</reference>
<keyword evidence="7" id="KW-0472">Membrane</keyword>
<dbReference type="GO" id="GO:0017056">
    <property type="term" value="F:structural constituent of nuclear pore"/>
    <property type="evidence" value="ECO:0007669"/>
    <property type="project" value="InterPro"/>
</dbReference>
<dbReference type="PROSITE" id="PS00211">
    <property type="entry name" value="ABC_TRANSPORTER_1"/>
    <property type="match status" value="2"/>
</dbReference>
<comment type="caution">
    <text evidence="11">The sequence shown here is derived from an EMBL/GenBank/DDBJ whole genome shotgun (WGS) entry which is preliminary data.</text>
</comment>
<evidence type="ECO:0000256" key="2">
    <source>
        <dbReference type="ARBA" id="ARBA00010186"/>
    </source>
</evidence>
<dbReference type="InterPro" id="IPR007231">
    <property type="entry name" value="Nucleoporin_int_Nup93/Nic96"/>
</dbReference>
<evidence type="ECO:0000256" key="8">
    <source>
        <dbReference type="ARBA" id="ARBA00023242"/>
    </source>
</evidence>
<evidence type="ECO:0000256" key="3">
    <source>
        <dbReference type="ARBA" id="ARBA00022692"/>
    </source>
</evidence>
<dbReference type="GO" id="GO:0016887">
    <property type="term" value="F:ATP hydrolysis activity"/>
    <property type="evidence" value="ECO:0007669"/>
    <property type="project" value="InterPro"/>
</dbReference>
<name>A0A4Y9YXS1_9AGAM</name>
<dbReference type="PANTHER" id="PTHR11225:SF4">
    <property type="entry name" value="NUCLEAR PORE COMPLEX PROTEIN NUP93"/>
    <property type="match status" value="1"/>
</dbReference>
<evidence type="ECO:0000256" key="5">
    <source>
        <dbReference type="ARBA" id="ARBA00022840"/>
    </source>
</evidence>
<comment type="subcellular location">
    <subcellularLocation>
        <location evidence="1">Nucleus envelope</location>
    </subcellularLocation>
</comment>
<feature type="compositionally biased region" description="Polar residues" evidence="9">
    <location>
        <begin position="729"/>
        <end position="742"/>
    </location>
</feature>
<keyword evidence="12" id="KW-1185">Reference proteome</keyword>
<dbReference type="InterPro" id="IPR003439">
    <property type="entry name" value="ABC_transporter-like_ATP-bd"/>
</dbReference>
<dbReference type="SUPFAM" id="SSF90123">
    <property type="entry name" value="ABC transporter transmembrane region"/>
    <property type="match status" value="1"/>
</dbReference>
<keyword evidence="6" id="KW-1133">Transmembrane helix</keyword>
<dbReference type="Proteomes" id="UP000298327">
    <property type="component" value="Unassembled WGS sequence"/>
</dbReference>
<dbReference type="PANTHER" id="PTHR11225">
    <property type="entry name" value="NUCLEAR PORE COMPLEX PROTEIN NUP93 NUCLEOPORIN NUP93 DEAD EYE PROTEIN"/>
    <property type="match status" value="1"/>
</dbReference>
<dbReference type="GO" id="GO:0016973">
    <property type="term" value="P:poly(A)+ mRNA export from nucleus"/>
    <property type="evidence" value="ECO:0007669"/>
    <property type="project" value="TreeGrafter"/>
</dbReference>
<evidence type="ECO:0000256" key="7">
    <source>
        <dbReference type="ARBA" id="ARBA00023136"/>
    </source>
</evidence>
<dbReference type="EMBL" id="SEOQ01000191">
    <property type="protein sequence ID" value="TFY67406.1"/>
    <property type="molecule type" value="Genomic_DNA"/>
</dbReference>
<dbReference type="InterPro" id="IPR003593">
    <property type="entry name" value="AAA+_ATPase"/>
</dbReference>
<feature type="domain" description="ABC transporter" evidence="10">
    <location>
        <begin position="1173"/>
        <end position="1451"/>
    </location>
</feature>
<keyword evidence="3" id="KW-0812">Transmembrane</keyword>
<dbReference type="GO" id="GO:0016020">
    <property type="term" value="C:membrane"/>
    <property type="evidence" value="ECO:0007669"/>
    <property type="project" value="InterPro"/>
</dbReference>
<dbReference type="SMART" id="SM00382">
    <property type="entry name" value="AAA"/>
    <property type="match status" value="2"/>
</dbReference>
<accession>A0A4Y9YXS1</accession>
<dbReference type="GO" id="GO:0006606">
    <property type="term" value="P:protein import into nucleus"/>
    <property type="evidence" value="ECO:0007669"/>
    <property type="project" value="TreeGrafter"/>
</dbReference>
<dbReference type="InterPro" id="IPR017871">
    <property type="entry name" value="ABC_transporter-like_CS"/>
</dbReference>